<evidence type="ECO:0000256" key="6">
    <source>
        <dbReference type="ARBA" id="ARBA00013053"/>
    </source>
</evidence>
<dbReference type="InterPro" id="IPR043132">
    <property type="entry name" value="BCAT-like_C"/>
</dbReference>
<dbReference type="EMBL" id="UOEK01000243">
    <property type="protein sequence ID" value="VAW02813.1"/>
    <property type="molecule type" value="Genomic_DNA"/>
</dbReference>
<dbReference type="Pfam" id="PF01063">
    <property type="entry name" value="Aminotran_4"/>
    <property type="match status" value="1"/>
</dbReference>
<evidence type="ECO:0000256" key="8">
    <source>
        <dbReference type="ARBA" id="ARBA00022679"/>
    </source>
</evidence>
<comment type="pathway">
    <text evidence="3">Amino-acid biosynthesis; L-valine biosynthesis; L-valine from pyruvate: step 4/4.</text>
</comment>
<evidence type="ECO:0000256" key="5">
    <source>
        <dbReference type="ARBA" id="ARBA00009320"/>
    </source>
</evidence>
<organism evidence="13">
    <name type="scientific">hydrothermal vent metagenome</name>
    <dbReference type="NCBI Taxonomy" id="652676"/>
    <lineage>
        <taxon>unclassified sequences</taxon>
        <taxon>metagenomes</taxon>
        <taxon>ecological metagenomes</taxon>
    </lineage>
</organism>
<dbReference type="GO" id="GO:0052655">
    <property type="term" value="F:L-valine-2-oxoglutarate transaminase activity"/>
    <property type="evidence" value="ECO:0007669"/>
    <property type="project" value="RHEA"/>
</dbReference>
<evidence type="ECO:0000256" key="12">
    <source>
        <dbReference type="ARBA" id="ARBA00049229"/>
    </source>
</evidence>
<dbReference type="Gene3D" id="3.20.10.10">
    <property type="entry name" value="D-amino Acid Aminotransferase, subunit A, domain 2"/>
    <property type="match status" value="1"/>
</dbReference>
<evidence type="ECO:0000256" key="4">
    <source>
        <dbReference type="ARBA" id="ARBA00005072"/>
    </source>
</evidence>
<evidence type="ECO:0000256" key="1">
    <source>
        <dbReference type="ARBA" id="ARBA00001933"/>
    </source>
</evidence>
<proteinExistence type="inferred from homology"/>
<sequence>MGTTYIDGRWVDDADATLSVRSRAVNYGLGCFAGVRGYLADDNEQVYVFRLDRHIDRLSYQAKILYLAMPDPSSVHDTLLELLRKNDAHYDVYIRPLLLHNSNELAPILDPATTTFVAYSMPLQRYLSDDAIDVCISSWRRTSDNAIPSRAKPTGGYVNSALARKDAIDNGFAEAIMLTEAGKVSEGSAEHIFLVRDGALFSPPSTEDNLDGITRQSLISLATEDLGLEFVERPIGRTELYSADEIFLCGTGAEVTPVASVDRRLVGDGSGGSVSKMIQQHYEDVVRGRVEHRMGWLTPVW</sequence>
<dbReference type="GO" id="GO:0052656">
    <property type="term" value="F:L-isoleucine-2-oxoglutarate transaminase activity"/>
    <property type="evidence" value="ECO:0007669"/>
    <property type="project" value="RHEA"/>
</dbReference>
<comment type="catalytic activity">
    <reaction evidence="12">
        <text>L-leucine + 2-oxoglutarate = 4-methyl-2-oxopentanoate + L-glutamate</text>
        <dbReference type="Rhea" id="RHEA:18321"/>
        <dbReference type="ChEBI" id="CHEBI:16810"/>
        <dbReference type="ChEBI" id="CHEBI:17865"/>
        <dbReference type="ChEBI" id="CHEBI:29985"/>
        <dbReference type="ChEBI" id="CHEBI:57427"/>
        <dbReference type="EC" id="2.6.1.42"/>
    </reaction>
</comment>
<dbReference type="FunFam" id="3.20.10.10:FF:000002">
    <property type="entry name" value="D-alanine aminotransferase"/>
    <property type="match status" value="1"/>
</dbReference>
<keyword evidence="7 13" id="KW-0032">Aminotransferase</keyword>
<accession>A0A3B0SFE4</accession>
<comment type="similarity">
    <text evidence="5">Belongs to the class-IV pyridoxal-phosphate-dependent aminotransferase family.</text>
</comment>
<reference evidence="13" key="1">
    <citation type="submission" date="2018-06" db="EMBL/GenBank/DDBJ databases">
        <authorList>
            <person name="Zhirakovskaya E."/>
        </authorList>
    </citation>
    <scope>NUCLEOTIDE SEQUENCE</scope>
</reference>
<name>A0A3B0SFE4_9ZZZZ</name>
<evidence type="ECO:0000256" key="2">
    <source>
        <dbReference type="ARBA" id="ARBA00004824"/>
    </source>
</evidence>
<evidence type="ECO:0000256" key="3">
    <source>
        <dbReference type="ARBA" id="ARBA00004931"/>
    </source>
</evidence>
<evidence type="ECO:0000313" key="13">
    <source>
        <dbReference type="EMBL" id="VAW02813.1"/>
    </source>
</evidence>
<comment type="catalytic activity">
    <reaction evidence="10">
        <text>L-valine + 2-oxoglutarate = 3-methyl-2-oxobutanoate + L-glutamate</text>
        <dbReference type="Rhea" id="RHEA:24813"/>
        <dbReference type="ChEBI" id="CHEBI:11851"/>
        <dbReference type="ChEBI" id="CHEBI:16810"/>
        <dbReference type="ChEBI" id="CHEBI:29985"/>
        <dbReference type="ChEBI" id="CHEBI:57762"/>
        <dbReference type="EC" id="2.6.1.42"/>
    </reaction>
</comment>
<dbReference type="GO" id="GO:0008652">
    <property type="term" value="P:amino acid biosynthetic process"/>
    <property type="evidence" value="ECO:0007669"/>
    <property type="project" value="UniProtKB-ARBA"/>
</dbReference>
<dbReference type="AlphaFoldDB" id="A0A3B0SFE4"/>
<evidence type="ECO:0000256" key="7">
    <source>
        <dbReference type="ARBA" id="ARBA00022576"/>
    </source>
</evidence>
<comment type="catalytic activity">
    <reaction evidence="11">
        <text>L-isoleucine + 2-oxoglutarate = (S)-3-methyl-2-oxopentanoate + L-glutamate</text>
        <dbReference type="Rhea" id="RHEA:24801"/>
        <dbReference type="ChEBI" id="CHEBI:16810"/>
        <dbReference type="ChEBI" id="CHEBI:29985"/>
        <dbReference type="ChEBI" id="CHEBI:35146"/>
        <dbReference type="ChEBI" id="CHEBI:58045"/>
        <dbReference type="EC" id="2.6.1.42"/>
    </reaction>
</comment>
<comment type="cofactor">
    <cofactor evidence="1">
        <name>pyridoxal 5'-phosphate</name>
        <dbReference type="ChEBI" id="CHEBI:597326"/>
    </cofactor>
</comment>
<dbReference type="PANTHER" id="PTHR42743:SF4">
    <property type="entry name" value="BRANCHED-CHAIN-AMINO-ACID AMINOTRANSFERASE-RELATED"/>
    <property type="match status" value="1"/>
</dbReference>
<dbReference type="PANTHER" id="PTHR42743">
    <property type="entry name" value="AMINO-ACID AMINOTRANSFERASE"/>
    <property type="match status" value="1"/>
</dbReference>
<dbReference type="GO" id="GO:0052654">
    <property type="term" value="F:L-leucine-2-oxoglutarate transaminase activity"/>
    <property type="evidence" value="ECO:0007669"/>
    <property type="project" value="RHEA"/>
</dbReference>
<dbReference type="Gene3D" id="3.30.470.10">
    <property type="match status" value="1"/>
</dbReference>
<dbReference type="InterPro" id="IPR005785">
    <property type="entry name" value="B_amino_transI"/>
</dbReference>
<dbReference type="InterPro" id="IPR001544">
    <property type="entry name" value="Aminotrans_IV"/>
</dbReference>
<dbReference type="NCBIfam" id="NF005146">
    <property type="entry name" value="PRK06606.1"/>
    <property type="match status" value="1"/>
</dbReference>
<evidence type="ECO:0000256" key="10">
    <source>
        <dbReference type="ARBA" id="ARBA00048212"/>
    </source>
</evidence>
<dbReference type="InterPro" id="IPR050571">
    <property type="entry name" value="Class-IV_PLP-Dep_Aminotrnsfr"/>
</dbReference>
<dbReference type="NCBIfam" id="TIGR01122">
    <property type="entry name" value="ilvE_I"/>
    <property type="match status" value="1"/>
</dbReference>
<evidence type="ECO:0000256" key="9">
    <source>
        <dbReference type="ARBA" id="ARBA00022898"/>
    </source>
</evidence>
<keyword evidence="9" id="KW-0663">Pyridoxal phosphate</keyword>
<dbReference type="SUPFAM" id="SSF56752">
    <property type="entry name" value="D-aminoacid aminotransferase-like PLP-dependent enzymes"/>
    <property type="match status" value="1"/>
</dbReference>
<dbReference type="InterPro" id="IPR036038">
    <property type="entry name" value="Aminotransferase-like"/>
</dbReference>
<dbReference type="GO" id="GO:0009081">
    <property type="term" value="P:branched-chain amino acid metabolic process"/>
    <property type="evidence" value="ECO:0007669"/>
    <property type="project" value="InterPro"/>
</dbReference>
<dbReference type="GO" id="GO:0046394">
    <property type="term" value="P:carboxylic acid biosynthetic process"/>
    <property type="evidence" value="ECO:0007669"/>
    <property type="project" value="UniProtKB-ARBA"/>
</dbReference>
<comment type="pathway">
    <text evidence="2">Amino-acid biosynthesis; L-isoleucine biosynthesis; L-isoleucine from 2-oxobutanoate: step 4/4.</text>
</comment>
<dbReference type="EC" id="2.6.1.42" evidence="6"/>
<gene>
    <name evidence="13" type="ORF">MNBD_ACTINO02-1341</name>
</gene>
<comment type="pathway">
    <text evidence="4">Amino-acid biosynthesis; L-leucine biosynthesis; L-leucine from 3-methyl-2-oxobutanoate: step 4/4.</text>
</comment>
<keyword evidence="8 13" id="KW-0808">Transferase</keyword>
<dbReference type="InterPro" id="IPR043131">
    <property type="entry name" value="BCAT-like_N"/>
</dbReference>
<evidence type="ECO:0000256" key="11">
    <source>
        <dbReference type="ARBA" id="ARBA00048798"/>
    </source>
</evidence>
<protein>
    <recommendedName>
        <fullName evidence="6">branched-chain-amino-acid transaminase</fullName>
        <ecNumber evidence="6">2.6.1.42</ecNumber>
    </recommendedName>
</protein>